<dbReference type="PANTHER" id="PTHR43133:SF51">
    <property type="entry name" value="RNA POLYMERASE SIGMA FACTOR"/>
    <property type="match status" value="1"/>
</dbReference>
<evidence type="ECO:0000256" key="2">
    <source>
        <dbReference type="ARBA" id="ARBA00023015"/>
    </source>
</evidence>
<dbReference type="EMBL" id="LR593886">
    <property type="protein sequence ID" value="VTR96689.1"/>
    <property type="molecule type" value="Genomic_DNA"/>
</dbReference>
<evidence type="ECO:0000256" key="1">
    <source>
        <dbReference type="ARBA" id="ARBA00010641"/>
    </source>
</evidence>
<dbReference type="GO" id="GO:0003677">
    <property type="term" value="F:DNA binding"/>
    <property type="evidence" value="ECO:0007669"/>
    <property type="project" value="InterPro"/>
</dbReference>
<dbReference type="SUPFAM" id="SSF88659">
    <property type="entry name" value="Sigma3 and sigma4 domains of RNA polymerase sigma factors"/>
    <property type="match status" value="1"/>
</dbReference>
<dbReference type="GO" id="GO:0016987">
    <property type="term" value="F:sigma factor activity"/>
    <property type="evidence" value="ECO:0007669"/>
    <property type="project" value="UniProtKB-KW"/>
</dbReference>
<dbReference type="InterPro" id="IPR013325">
    <property type="entry name" value="RNA_pol_sigma_r2"/>
</dbReference>
<dbReference type="InterPro" id="IPR014326">
    <property type="entry name" value="RNA_pol_sigma-70_Plancto"/>
</dbReference>
<dbReference type="RefSeq" id="WP_162670869.1">
    <property type="nucleotide sequence ID" value="NZ_LR593886.1"/>
</dbReference>
<dbReference type="SUPFAM" id="SSF88946">
    <property type="entry name" value="Sigma2 domain of RNA polymerase sigma factors"/>
    <property type="match status" value="1"/>
</dbReference>
<keyword evidence="2" id="KW-0805">Transcription regulation</keyword>
<dbReference type="Gene3D" id="1.10.10.10">
    <property type="entry name" value="Winged helix-like DNA-binding domain superfamily/Winged helix DNA-binding domain"/>
    <property type="match status" value="1"/>
</dbReference>
<organism evidence="7 8">
    <name type="scientific">Gemmata massiliana</name>
    <dbReference type="NCBI Taxonomy" id="1210884"/>
    <lineage>
        <taxon>Bacteria</taxon>
        <taxon>Pseudomonadati</taxon>
        <taxon>Planctomycetota</taxon>
        <taxon>Planctomycetia</taxon>
        <taxon>Gemmatales</taxon>
        <taxon>Gemmataceae</taxon>
        <taxon>Gemmata</taxon>
    </lineage>
</organism>
<evidence type="ECO:0000256" key="4">
    <source>
        <dbReference type="ARBA" id="ARBA00023163"/>
    </source>
</evidence>
<dbReference type="InterPro" id="IPR013324">
    <property type="entry name" value="RNA_pol_sigma_r3/r4-like"/>
</dbReference>
<feature type="domain" description="RNA polymerase sigma factor 70 region 4 type 2" evidence="6">
    <location>
        <begin position="129"/>
        <end position="180"/>
    </location>
</feature>
<dbReference type="GO" id="GO:0006352">
    <property type="term" value="P:DNA-templated transcription initiation"/>
    <property type="evidence" value="ECO:0007669"/>
    <property type="project" value="InterPro"/>
</dbReference>
<dbReference type="NCBIfam" id="TIGR02937">
    <property type="entry name" value="sigma70-ECF"/>
    <property type="match status" value="1"/>
</dbReference>
<dbReference type="InterPro" id="IPR039425">
    <property type="entry name" value="RNA_pol_sigma-70-like"/>
</dbReference>
<protein>
    <submittedName>
        <fullName evidence="7">Uncharacterized protein</fullName>
    </submittedName>
</protein>
<keyword evidence="4" id="KW-0804">Transcription</keyword>
<dbReference type="Proteomes" id="UP000464178">
    <property type="component" value="Chromosome"/>
</dbReference>
<dbReference type="InterPro" id="IPR013249">
    <property type="entry name" value="RNA_pol_sigma70_r4_t2"/>
</dbReference>
<dbReference type="AlphaFoldDB" id="A0A6P2D6C1"/>
<dbReference type="NCBIfam" id="TIGR02984">
    <property type="entry name" value="Sig-70_plancto1"/>
    <property type="match status" value="1"/>
</dbReference>
<dbReference type="Pfam" id="PF08281">
    <property type="entry name" value="Sigma70_r4_2"/>
    <property type="match status" value="1"/>
</dbReference>
<dbReference type="InterPro" id="IPR007627">
    <property type="entry name" value="RNA_pol_sigma70_r2"/>
</dbReference>
<evidence type="ECO:0000256" key="3">
    <source>
        <dbReference type="ARBA" id="ARBA00023082"/>
    </source>
</evidence>
<dbReference type="InterPro" id="IPR014284">
    <property type="entry name" value="RNA_pol_sigma-70_dom"/>
</dbReference>
<dbReference type="KEGG" id="gms:SOIL9_10950"/>
<accession>A0A6P2D6C1</accession>
<evidence type="ECO:0000259" key="6">
    <source>
        <dbReference type="Pfam" id="PF08281"/>
    </source>
</evidence>
<dbReference type="Gene3D" id="1.10.1740.10">
    <property type="match status" value="1"/>
</dbReference>
<feature type="domain" description="RNA polymerase sigma-70 region 2" evidence="5">
    <location>
        <begin position="15"/>
        <end position="81"/>
    </location>
</feature>
<dbReference type="PANTHER" id="PTHR43133">
    <property type="entry name" value="RNA POLYMERASE ECF-TYPE SIGMA FACTO"/>
    <property type="match status" value="1"/>
</dbReference>
<keyword evidence="8" id="KW-1185">Reference proteome</keyword>
<keyword evidence="3" id="KW-0731">Sigma factor</keyword>
<gene>
    <name evidence="7" type="ORF">SOIL9_10950</name>
</gene>
<dbReference type="Pfam" id="PF04542">
    <property type="entry name" value="Sigma70_r2"/>
    <property type="match status" value="1"/>
</dbReference>
<dbReference type="InterPro" id="IPR036388">
    <property type="entry name" value="WH-like_DNA-bd_sf"/>
</dbReference>
<evidence type="ECO:0000313" key="8">
    <source>
        <dbReference type="Proteomes" id="UP000464178"/>
    </source>
</evidence>
<reference evidence="7 8" key="1">
    <citation type="submission" date="2019-05" db="EMBL/GenBank/DDBJ databases">
        <authorList>
            <consortium name="Science for Life Laboratories"/>
        </authorList>
    </citation>
    <scope>NUCLEOTIDE SEQUENCE [LARGE SCALE GENOMIC DNA]</scope>
    <source>
        <strain evidence="7">Soil9</strain>
    </source>
</reference>
<comment type="similarity">
    <text evidence="1">Belongs to the sigma-70 factor family. ECF subfamily.</text>
</comment>
<dbReference type="CDD" id="cd06171">
    <property type="entry name" value="Sigma70_r4"/>
    <property type="match status" value="1"/>
</dbReference>
<name>A0A6P2D6C1_9BACT</name>
<evidence type="ECO:0000259" key="5">
    <source>
        <dbReference type="Pfam" id="PF04542"/>
    </source>
</evidence>
<proteinExistence type="inferred from homology"/>
<sequence>MDRPPEEAGALLEPFRAYLRLLARLHLAPQLRGKLDPSDVVQQALLQAYQALDQFRGRSPAECAAWLRQILARNLAQAVRDFGRDKRDVARERALGASVDASSERLEAWLAADQSSPSARAVRGEQVLRLADALERLPEAQREALVLQHWHGLSLAEIGTHLGRSPDAVAGLIKRGLKQLRHLLRESE</sequence>
<evidence type="ECO:0000313" key="7">
    <source>
        <dbReference type="EMBL" id="VTR96689.1"/>
    </source>
</evidence>